<name>A0A9X2AWB3_9VIBR</name>
<dbReference type="AlphaFoldDB" id="A0A9X2AWB3"/>
<dbReference type="EMBL" id="JAJNNZ010000006">
    <property type="protein sequence ID" value="MCJ2377066.1"/>
    <property type="molecule type" value="Genomic_DNA"/>
</dbReference>
<evidence type="ECO:0000313" key="9">
    <source>
        <dbReference type="Proteomes" id="UP001139488"/>
    </source>
</evidence>
<proteinExistence type="predicted"/>
<dbReference type="InterPro" id="IPR009056">
    <property type="entry name" value="Cyt_c-like_dom"/>
</dbReference>
<dbReference type="InterPro" id="IPR050597">
    <property type="entry name" value="Cytochrome_c_Oxidase_Subunit"/>
</dbReference>
<dbReference type="Pfam" id="PF00034">
    <property type="entry name" value="Cytochrom_C"/>
    <property type="match status" value="1"/>
</dbReference>
<dbReference type="GO" id="GO:0046872">
    <property type="term" value="F:metal ion binding"/>
    <property type="evidence" value="ECO:0007669"/>
    <property type="project" value="UniProtKB-KW"/>
</dbReference>
<organism evidence="8 9">
    <name type="scientific">Vibrio gelatinilyticus</name>
    <dbReference type="NCBI Taxonomy" id="2893468"/>
    <lineage>
        <taxon>Bacteria</taxon>
        <taxon>Pseudomonadati</taxon>
        <taxon>Pseudomonadota</taxon>
        <taxon>Gammaproteobacteria</taxon>
        <taxon>Vibrionales</taxon>
        <taxon>Vibrionaceae</taxon>
        <taxon>Vibrio</taxon>
    </lineage>
</organism>
<dbReference type="Gene3D" id="1.10.760.10">
    <property type="entry name" value="Cytochrome c-like domain"/>
    <property type="match status" value="1"/>
</dbReference>
<accession>A0A9X2AWB3</accession>
<evidence type="ECO:0000259" key="7">
    <source>
        <dbReference type="PROSITE" id="PS51007"/>
    </source>
</evidence>
<dbReference type="Proteomes" id="UP001139488">
    <property type="component" value="Unassembled WGS sequence"/>
</dbReference>
<feature type="domain" description="Cytochrome c" evidence="7">
    <location>
        <begin position="6"/>
        <end position="87"/>
    </location>
</feature>
<keyword evidence="1" id="KW-0813">Transport</keyword>
<dbReference type="GO" id="GO:0020037">
    <property type="term" value="F:heme binding"/>
    <property type="evidence" value="ECO:0007669"/>
    <property type="project" value="InterPro"/>
</dbReference>
<dbReference type="PANTHER" id="PTHR33751">
    <property type="entry name" value="CBB3-TYPE CYTOCHROME C OXIDASE SUBUNIT FIXP"/>
    <property type="match status" value="1"/>
</dbReference>
<evidence type="ECO:0000256" key="5">
    <source>
        <dbReference type="ARBA" id="ARBA00023004"/>
    </source>
</evidence>
<keyword evidence="9" id="KW-1185">Reference proteome</keyword>
<gene>
    <name evidence="8" type="ORF">LNL84_09490</name>
</gene>
<evidence type="ECO:0000256" key="6">
    <source>
        <dbReference type="PROSITE-ProRule" id="PRU00433"/>
    </source>
</evidence>
<evidence type="ECO:0000256" key="1">
    <source>
        <dbReference type="ARBA" id="ARBA00022448"/>
    </source>
</evidence>
<evidence type="ECO:0000256" key="4">
    <source>
        <dbReference type="ARBA" id="ARBA00022982"/>
    </source>
</evidence>
<dbReference type="PANTHER" id="PTHR33751:SF9">
    <property type="entry name" value="CYTOCHROME C4"/>
    <property type="match status" value="1"/>
</dbReference>
<keyword evidence="4" id="KW-0249">Electron transport</keyword>
<protein>
    <submittedName>
        <fullName evidence="8">Cytochrome c</fullName>
    </submittedName>
</protein>
<keyword evidence="5 6" id="KW-0408">Iron</keyword>
<sequence>MATGIGNAELGKMKAPSCVFCHTVNSEDTQDHYPILNGQDTGYLFNSMQAYKKGDRIGPLAEMMRAQLQNLNDDDMRDVAAFYSELSK</sequence>
<evidence type="ECO:0000256" key="2">
    <source>
        <dbReference type="ARBA" id="ARBA00022617"/>
    </source>
</evidence>
<dbReference type="InterPro" id="IPR036909">
    <property type="entry name" value="Cyt_c-like_dom_sf"/>
</dbReference>
<dbReference type="GO" id="GO:0009055">
    <property type="term" value="F:electron transfer activity"/>
    <property type="evidence" value="ECO:0007669"/>
    <property type="project" value="InterPro"/>
</dbReference>
<keyword evidence="3 6" id="KW-0479">Metal-binding</keyword>
<evidence type="ECO:0000313" key="8">
    <source>
        <dbReference type="EMBL" id="MCJ2377066.1"/>
    </source>
</evidence>
<dbReference type="PROSITE" id="PS51007">
    <property type="entry name" value="CYTC"/>
    <property type="match status" value="1"/>
</dbReference>
<reference evidence="8" key="1">
    <citation type="submission" date="2021-11" db="EMBL/GenBank/DDBJ databases">
        <title>Vibrio ZSDE26 sp. nov. and Vibrio ZSDZ34 sp. nov., isolated from coastal seawater in Qingdao.</title>
        <authorList>
            <person name="Zhang P."/>
        </authorList>
    </citation>
    <scope>NUCLEOTIDE SEQUENCE</scope>
    <source>
        <strain evidence="8">ZSDZ34</strain>
    </source>
</reference>
<dbReference type="SUPFAM" id="SSF46626">
    <property type="entry name" value="Cytochrome c"/>
    <property type="match status" value="1"/>
</dbReference>
<dbReference type="RefSeq" id="WP_244357138.1">
    <property type="nucleotide sequence ID" value="NZ_JAJNNZ010000006.1"/>
</dbReference>
<evidence type="ECO:0000256" key="3">
    <source>
        <dbReference type="ARBA" id="ARBA00022723"/>
    </source>
</evidence>
<keyword evidence="2 6" id="KW-0349">Heme</keyword>
<comment type="caution">
    <text evidence="8">The sequence shown here is derived from an EMBL/GenBank/DDBJ whole genome shotgun (WGS) entry which is preliminary data.</text>
</comment>